<evidence type="ECO:0000313" key="2">
    <source>
        <dbReference type="Proteomes" id="UP000014254"/>
    </source>
</evidence>
<dbReference type="InParanoid" id="S2K336"/>
<name>S2K336_MUCC1</name>
<dbReference type="OrthoDB" id="10297610at2759"/>
<organism evidence="1 2">
    <name type="scientific">Mucor circinelloides f. circinelloides (strain 1006PhL)</name>
    <name type="common">Mucormycosis agent</name>
    <name type="synonym">Calyptromyces circinelloides</name>
    <dbReference type="NCBI Taxonomy" id="1220926"/>
    <lineage>
        <taxon>Eukaryota</taxon>
        <taxon>Fungi</taxon>
        <taxon>Fungi incertae sedis</taxon>
        <taxon>Mucoromycota</taxon>
        <taxon>Mucoromycotina</taxon>
        <taxon>Mucoromycetes</taxon>
        <taxon>Mucorales</taxon>
        <taxon>Mucorineae</taxon>
        <taxon>Mucoraceae</taxon>
        <taxon>Mucor</taxon>
    </lineage>
</organism>
<proteinExistence type="predicted"/>
<dbReference type="Proteomes" id="UP000014254">
    <property type="component" value="Unassembled WGS sequence"/>
</dbReference>
<reference evidence="2" key="1">
    <citation type="submission" date="2013-05" db="EMBL/GenBank/DDBJ databases">
        <title>The Genome sequence of Mucor circinelloides f. circinelloides 1006PhL.</title>
        <authorList>
            <consortium name="The Broad Institute Genomics Platform"/>
            <person name="Cuomo C."/>
            <person name="Earl A."/>
            <person name="Findley K."/>
            <person name="Lee S.C."/>
            <person name="Walker B."/>
            <person name="Young S."/>
            <person name="Zeng Q."/>
            <person name="Gargeya S."/>
            <person name="Fitzgerald M."/>
            <person name="Haas B."/>
            <person name="Abouelleil A."/>
            <person name="Allen A.W."/>
            <person name="Alvarado L."/>
            <person name="Arachchi H.M."/>
            <person name="Berlin A.M."/>
            <person name="Chapman S.B."/>
            <person name="Gainer-Dewar J."/>
            <person name="Goldberg J."/>
            <person name="Griggs A."/>
            <person name="Gujja S."/>
            <person name="Hansen M."/>
            <person name="Howarth C."/>
            <person name="Imamovic A."/>
            <person name="Ireland A."/>
            <person name="Larimer J."/>
            <person name="McCowan C."/>
            <person name="Murphy C."/>
            <person name="Pearson M."/>
            <person name="Poon T.W."/>
            <person name="Priest M."/>
            <person name="Roberts A."/>
            <person name="Saif S."/>
            <person name="Shea T."/>
            <person name="Sisk P."/>
            <person name="Sykes S."/>
            <person name="Wortman J."/>
            <person name="Nusbaum C."/>
            <person name="Birren B."/>
        </authorList>
    </citation>
    <scope>NUCLEOTIDE SEQUENCE [LARGE SCALE GENOMIC DNA]</scope>
    <source>
        <strain evidence="2">1006PhL</strain>
    </source>
</reference>
<dbReference type="EMBL" id="KE123931">
    <property type="protein sequence ID" value="EPB89693.1"/>
    <property type="molecule type" value="Genomic_DNA"/>
</dbReference>
<gene>
    <name evidence="1" type="ORF">HMPREF1544_03493</name>
</gene>
<accession>S2K336</accession>
<protein>
    <submittedName>
        <fullName evidence="1">Uncharacterized protein</fullName>
    </submittedName>
</protein>
<evidence type="ECO:0000313" key="1">
    <source>
        <dbReference type="EMBL" id="EPB89693.1"/>
    </source>
</evidence>
<dbReference type="VEuPathDB" id="FungiDB:HMPREF1544_03493"/>
<keyword evidence="2" id="KW-1185">Reference proteome</keyword>
<dbReference type="AlphaFoldDB" id="S2K336"/>
<sequence>MKLEHTHRVDHLKSYQVLHATWDLILILPMSKYMYICAFHSIFISEMPKNLGYCYLNNQKLLAEQFYFYSPNNKRLLSACRSNRPVSVYSAEDAITLAGSSTREDESVRGSIDDTYRHHSWRWQAQSPGHDKVEALNQAEVARN</sequence>